<protein>
    <submittedName>
        <fullName evidence="6">Class I SAM-dependent RNA methyltransferase</fullName>
    </submittedName>
</protein>
<dbReference type="Proteomes" id="UP000886758">
    <property type="component" value="Unassembled WGS sequence"/>
</dbReference>
<comment type="caution">
    <text evidence="4">Lacks conserved residue(s) required for the propagation of feature annotation.</text>
</comment>
<evidence type="ECO:0000256" key="3">
    <source>
        <dbReference type="ARBA" id="ARBA00022691"/>
    </source>
</evidence>
<dbReference type="AlphaFoldDB" id="A0A9D1KJ34"/>
<proteinExistence type="inferred from homology"/>
<evidence type="ECO:0000256" key="4">
    <source>
        <dbReference type="PROSITE-ProRule" id="PRU01024"/>
    </source>
</evidence>
<feature type="domain" description="TRAM" evidence="5">
    <location>
        <begin position="1"/>
        <end position="58"/>
    </location>
</feature>
<dbReference type="InterPro" id="IPR002792">
    <property type="entry name" value="TRAM_dom"/>
</dbReference>
<sequence>MKEKDTFILDIKRLGINGEGIGFYNRMAVFVPNAIPGEGHSVRVEEVHEKMALAKSLEIKNPSCDRRNPSCPYYGVCGGCSTEHIAYEKMLDYKKEALLEALRRYTTINYRKFEIGKTVPSDAIYGYRNRSQLAIRKQPDGKLHAVMLQPNSNIGIDIDHCLVEHPKINEVRKIIFQYVEELGISC</sequence>
<evidence type="ECO:0000313" key="7">
    <source>
        <dbReference type="Proteomes" id="UP000886758"/>
    </source>
</evidence>
<dbReference type="GO" id="GO:0070475">
    <property type="term" value="P:rRNA base methylation"/>
    <property type="evidence" value="ECO:0007669"/>
    <property type="project" value="TreeGrafter"/>
</dbReference>
<dbReference type="InterPro" id="IPR010280">
    <property type="entry name" value="U5_MeTrfase_fam"/>
</dbReference>
<gene>
    <name evidence="6" type="ORF">IAD46_00200</name>
</gene>
<dbReference type="Gene3D" id="2.40.50.140">
    <property type="entry name" value="Nucleic acid-binding proteins"/>
    <property type="match status" value="1"/>
</dbReference>
<keyword evidence="3 4" id="KW-0949">S-adenosyl-L-methionine</keyword>
<accession>A0A9D1KJ34</accession>
<dbReference type="GO" id="GO:0070041">
    <property type="term" value="F:rRNA (uridine-C5-)-methyltransferase activity"/>
    <property type="evidence" value="ECO:0007669"/>
    <property type="project" value="TreeGrafter"/>
</dbReference>
<evidence type="ECO:0000259" key="5">
    <source>
        <dbReference type="PROSITE" id="PS50926"/>
    </source>
</evidence>
<dbReference type="EMBL" id="DVLF01000009">
    <property type="protein sequence ID" value="HIT49428.1"/>
    <property type="molecule type" value="Genomic_DNA"/>
</dbReference>
<feature type="non-terminal residue" evidence="6">
    <location>
        <position position="186"/>
    </location>
</feature>
<comment type="similarity">
    <text evidence="4">Belongs to the class I-like SAM-binding methyltransferase superfamily. RNA M5U methyltransferase family.</text>
</comment>
<dbReference type="Pfam" id="PF01938">
    <property type="entry name" value="TRAM"/>
    <property type="match status" value="1"/>
</dbReference>
<dbReference type="SUPFAM" id="SSF53335">
    <property type="entry name" value="S-adenosyl-L-methionine-dependent methyltransferases"/>
    <property type="match status" value="1"/>
</dbReference>
<dbReference type="PANTHER" id="PTHR11061">
    <property type="entry name" value="RNA M5U METHYLTRANSFERASE"/>
    <property type="match status" value="1"/>
</dbReference>
<keyword evidence="2 4" id="KW-0808">Transferase</keyword>
<dbReference type="InterPro" id="IPR029063">
    <property type="entry name" value="SAM-dependent_MTases_sf"/>
</dbReference>
<evidence type="ECO:0000256" key="1">
    <source>
        <dbReference type="ARBA" id="ARBA00022603"/>
    </source>
</evidence>
<keyword evidence="1 4" id="KW-0489">Methyltransferase</keyword>
<dbReference type="Gene3D" id="3.40.50.150">
    <property type="entry name" value="Vaccinia Virus protein VP39"/>
    <property type="match status" value="1"/>
</dbReference>
<evidence type="ECO:0000313" key="6">
    <source>
        <dbReference type="EMBL" id="HIT49428.1"/>
    </source>
</evidence>
<dbReference type="InterPro" id="IPR012340">
    <property type="entry name" value="NA-bd_OB-fold"/>
</dbReference>
<organism evidence="6 7">
    <name type="scientific">Candidatus Pelethenecus faecipullorum</name>
    <dbReference type="NCBI Taxonomy" id="2840900"/>
    <lineage>
        <taxon>Bacteria</taxon>
        <taxon>Bacillati</taxon>
        <taxon>Mycoplasmatota</taxon>
        <taxon>Mollicutes</taxon>
        <taxon>Candidatus Pelethenecus</taxon>
    </lineage>
</organism>
<reference evidence="6" key="2">
    <citation type="journal article" date="2021" name="PeerJ">
        <title>Extensive microbial diversity within the chicken gut microbiome revealed by metagenomics and culture.</title>
        <authorList>
            <person name="Gilroy R."/>
            <person name="Ravi A."/>
            <person name="Getino M."/>
            <person name="Pursley I."/>
            <person name="Horton D.L."/>
            <person name="Alikhan N.F."/>
            <person name="Baker D."/>
            <person name="Gharbi K."/>
            <person name="Hall N."/>
            <person name="Watson M."/>
            <person name="Adriaenssens E.M."/>
            <person name="Foster-Nyarko E."/>
            <person name="Jarju S."/>
            <person name="Secka A."/>
            <person name="Antonio M."/>
            <person name="Oren A."/>
            <person name="Chaudhuri R.R."/>
            <person name="La Ragione R."/>
            <person name="Hildebrand F."/>
            <person name="Pallen M.J."/>
        </authorList>
    </citation>
    <scope>NUCLEOTIDE SEQUENCE</scope>
    <source>
        <strain evidence="6">ChiW17-6978</strain>
    </source>
</reference>
<name>A0A9D1KJ34_9MOLU</name>
<dbReference type="SUPFAM" id="SSF50249">
    <property type="entry name" value="Nucleic acid-binding proteins"/>
    <property type="match status" value="1"/>
</dbReference>
<comment type="caution">
    <text evidence="6">The sequence shown here is derived from an EMBL/GenBank/DDBJ whole genome shotgun (WGS) entry which is preliminary data.</text>
</comment>
<reference evidence="6" key="1">
    <citation type="submission" date="2020-10" db="EMBL/GenBank/DDBJ databases">
        <authorList>
            <person name="Gilroy R."/>
        </authorList>
    </citation>
    <scope>NUCLEOTIDE SEQUENCE</scope>
    <source>
        <strain evidence="6">ChiW17-6978</strain>
    </source>
</reference>
<dbReference type="PANTHER" id="PTHR11061:SF45">
    <property type="match status" value="1"/>
</dbReference>
<dbReference type="PROSITE" id="PS50926">
    <property type="entry name" value="TRAM"/>
    <property type="match status" value="1"/>
</dbReference>
<dbReference type="PROSITE" id="PS51687">
    <property type="entry name" value="SAM_MT_RNA_M5U"/>
    <property type="match status" value="1"/>
</dbReference>
<evidence type="ECO:0000256" key="2">
    <source>
        <dbReference type="ARBA" id="ARBA00022679"/>
    </source>
</evidence>